<protein>
    <submittedName>
        <fullName evidence="2">Glycosyltransferase</fullName>
    </submittedName>
</protein>
<dbReference type="GO" id="GO:0016757">
    <property type="term" value="F:glycosyltransferase activity"/>
    <property type="evidence" value="ECO:0007669"/>
    <property type="project" value="InterPro"/>
</dbReference>
<dbReference type="PANTHER" id="PTHR46401">
    <property type="entry name" value="GLYCOSYLTRANSFERASE WBBK-RELATED"/>
    <property type="match status" value="1"/>
</dbReference>
<keyword evidence="3" id="KW-1185">Reference proteome</keyword>
<feature type="domain" description="Glycosyl transferase family 1" evidence="1">
    <location>
        <begin position="168"/>
        <end position="312"/>
    </location>
</feature>
<evidence type="ECO:0000259" key="1">
    <source>
        <dbReference type="Pfam" id="PF00534"/>
    </source>
</evidence>
<reference evidence="2 3" key="1">
    <citation type="submission" date="2019-02" db="EMBL/GenBank/DDBJ databases">
        <title>Siculibacillus lacustris gen. nov., sp. nov., a new rosette-forming bacterium isolated from a freshwater crater lake (Lake St. Ana, Romania).</title>
        <authorList>
            <person name="Felfoldi T."/>
            <person name="Marton Z."/>
            <person name="Szabo A."/>
            <person name="Mentes A."/>
            <person name="Boka K."/>
            <person name="Marialigeti K."/>
            <person name="Mathe I."/>
            <person name="Koncz M."/>
            <person name="Schumann P."/>
            <person name="Toth E."/>
        </authorList>
    </citation>
    <scope>NUCLEOTIDE SEQUENCE [LARGE SCALE GENOMIC DNA]</scope>
    <source>
        <strain evidence="2 3">SA-279</strain>
    </source>
</reference>
<accession>A0A4Q9VM82</accession>
<dbReference type="Gene3D" id="3.40.50.2000">
    <property type="entry name" value="Glycogen Phosphorylase B"/>
    <property type="match status" value="2"/>
</dbReference>
<keyword evidence="2" id="KW-0808">Transferase</keyword>
<dbReference type="PANTHER" id="PTHR46401:SF8">
    <property type="entry name" value="BLL6006 PROTEIN"/>
    <property type="match status" value="1"/>
</dbReference>
<evidence type="ECO:0000313" key="3">
    <source>
        <dbReference type="Proteomes" id="UP000292781"/>
    </source>
</evidence>
<dbReference type="Pfam" id="PF00534">
    <property type="entry name" value="Glycos_transf_1"/>
    <property type="match status" value="1"/>
</dbReference>
<name>A0A4Q9VM82_9HYPH</name>
<dbReference type="OrthoDB" id="9790710at2"/>
<evidence type="ECO:0000313" key="2">
    <source>
        <dbReference type="EMBL" id="TBW36651.1"/>
    </source>
</evidence>
<dbReference type="AlphaFoldDB" id="A0A4Q9VM82"/>
<dbReference type="EMBL" id="SJFN01000019">
    <property type="protein sequence ID" value="TBW36651.1"/>
    <property type="molecule type" value="Genomic_DNA"/>
</dbReference>
<dbReference type="RefSeq" id="WP_131310158.1">
    <property type="nucleotide sequence ID" value="NZ_SJFN01000019.1"/>
</dbReference>
<dbReference type="InterPro" id="IPR001296">
    <property type="entry name" value="Glyco_trans_1"/>
</dbReference>
<comment type="caution">
    <text evidence="2">The sequence shown here is derived from an EMBL/GenBank/DDBJ whole genome shotgun (WGS) entry which is preliminary data.</text>
</comment>
<organism evidence="2 3">
    <name type="scientific">Siculibacillus lacustris</name>
    <dbReference type="NCBI Taxonomy" id="1549641"/>
    <lineage>
        <taxon>Bacteria</taxon>
        <taxon>Pseudomonadati</taxon>
        <taxon>Pseudomonadota</taxon>
        <taxon>Alphaproteobacteria</taxon>
        <taxon>Hyphomicrobiales</taxon>
        <taxon>Ancalomicrobiaceae</taxon>
        <taxon>Siculibacillus</taxon>
    </lineage>
</organism>
<dbReference type="Proteomes" id="UP000292781">
    <property type="component" value="Unassembled WGS sequence"/>
</dbReference>
<proteinExistence type="predicted"/>
<sequence>MILVDQTHLGRTMTGLERITLELFSAEALSPLKVRPITASGTLDLILTQQIGIPLRLATSPGAILLASGFPPSIPASWFGRRVVPYVHDCFLLTRPQDLNRRAALYMVPAFRRAVTTLPWFLVNSQTTAGELRAFARPDAEITLYRPTVRDVFAIGAEASARAATQRKVERGGKLDLIALGTVEPRKNLAAAADIVGVLRDAYGWDARLHVVGRFGWGGEADRLRERPGVVLHGYQEAEAVRALLASAHVFLSTSHDEGLGLPLLEAQYAGLPIVAPDKPVFREVLAGSGRFVDAHDPGAAAGLITQLVSRPDAFVSAAADAMGNIARWNRAAEGDHAALIERLAPWSE</sequence>
<dbReference type="SUPFAM" id="SSF53756">
    <property type="entry name" value="UDP-Glycosyltransferase/glycogen phosphorylase"/>
    <property type="match status" value="1"/>
</dbReference>
<gene>
    <name evidence="2" type="ORF">EYW49_13740</name>
</gene>